<dbReference type="PANTHER" id="PTHR30111:SF1">
    <property type="entry name" value="33 KDA CHAPERONIN"/>
    <property type="match status" value="1"/>
</dbReference>
<dbReference type="GO" id="GO:0042026">
    <property type="term" value="P:protein refolding"/>
    <property type="evidence" value="ECO:0007669"/>
    <property type="project" value="TreeGrafter"/>
</dbReference>
<dbReference type="PANTHER" id="PTHR30111">
    <property type="entry name" value="33 KDA CHAPERONIN"/>
    <property type="match status" value="1"/>
</dbReference>
<dbReference type="GO" id="GO:0005737">
    <property type="term" value="C:cytoplasm"/>
    <property type="evidence" value="ECO:0007669"/>
    <property type="project" value="UniProtKB-SubCell"/>
</dbReference>
<dbReference type="Gene3D" id="3.55.30.10">
    <property type="entry name" value="Hsp33 domain"/>
    <property type="match status" value="1"/>
</dbReference>
<feature type="disulfide bond" description="Redox-active" evidence="1">
    <location>
        <begin position="271"/>
        <end position="274"/>
    </location>
</feature>
<dbReference type="Pfam" id="PF01430">
    <property type="entry name" value="HSP33"/>
    <property type="match status" value="1"/>
</dbReference>
<dbReference type="InterPro" id="IPR016154">
    <property type="entry name" value="Heat_shock_Hsp33_C"/>
</dbReference>
<comment type="similarity">
    <text evidence="1">Belongs to the HSP33 family.</text>
</comment>
<proteinExistence type="inferred from homology"/>
<dbReference type="Gene3D" id="3.90.1280.10">
    <property type="entry name" value="HSP33 redox switch-like"/>
    <property type="match status" value="1"/>
</dbReference>
<evidence type="ECO:0000313" key="3">
    <source>
        <dbReference type="Proteomes" id="UP000620133"/>
    </source>
</evidence>
<dbReference type="SUPFAM" id="SSF118352">
    <property type="entry name" value="HSP33 redox switch-like"/>
    <property type="match status" value="1"/>
</dbReference>
<dbReference type="AlphaFoldDB" id="A0A7U9XV31"/>
<dbReference type="EMBL" id="AP024412">
    <property type="protein sequence ID" value="BCR35290.1"/>
    <property type="molecule type" value="Genomic_DNA"/>
</dbReference>
<dbReference type="KEGG" id="manr:MPAN_001830"/>
<evidence type="ECO:0000256" key="1">
    <source>
        <dbReference type="HAMAP-Rule" id="MF_00117"/>
    </source>
</evidence>
<sequence length="295" mass="32903">MKDYALIASAYDKSVRIYAAHTTNLVEHARQIHKTWPTATAAFGRFLTVSVMMGLMYKKDERITLRIKGDGPISSMLVEANSKGEVRGEINNPEVYIKYTDGPKKGKLNVGEAVGKGVIYITKDLNMKEFFTSSSEIQTGEIADDFTYYFALSEQVPTSIGLGVLVNTDQSVLASGGYILQLMPDASEEVITHLESVISNLKPISTLIHEGKTPEEIISLLSDGTSKILDKKDLSYVCHCSKDGFARSLCSLDEQTMRELIDEDEGAEIICHFCHEKYHFTKSELEDLNIKRKEK</sequence>
<gene>
    <name evidence="1 2" type="primary">hslO</name>
    <name evidence="2" type="ORF">MPAN_001830</name>
</gene>
<dbReference type="GO" id="GO:0044183">
    <property type="term" value="F:protein folding chaperone"/>
    <property type="evidence" value="ECO:0007669"/>
    <property type="project" value="TreeGrafter"/>
</dbReference>
<dbReference type="InterPro" id="IPR016153">
    <property type="entry name" value="Heat_shock_Hsp33_N"/>
</dbReference>
<comment type="function">
    <text evidence="1">Redox regulated molecular chaperone. Protects both thermally unfolding and oxidatively damaged proteins from irreversible aggregation. Plays an important role in the bacterial defense system toward oxidative stress.</text>
</comment>
<dbReference type="SUPFAM" id="SSF64397">
    <property type="entry name" value="Hsp33 domain"/>
    <property type="match status" value="1"/>
</dbReference>
<comment type="PTM">
    <text evidence="1">Under oxidizing conditions two disulfide bonds are formed involving the reactive cysteines. Under reducing conditions zinc is bound to the reactive cysteines and the protein is inactive.</text>
</comment>
<evidence type="ECO:0000313" key="2">
    <source>
        <dbReference type="EMBL" id="BCR35290.1"/>
    </source>
</evidence>
<keyword evidence="1" id="KW-0676">Redox-active center</keyword>
<protein>
    <recommendedName>
        <fullName evidence="1">33 kDa chaperonin</fullName>
    </recommendedName>
    <alternativeName>
        <fullName evidence="1">Heat shock protein 33 homolog</fullName>
        <shortName evidence="1">HSP33</shortName>
    </alternativeName>
</protein>
<dbReference type="CDD" id="cd00498">
    <property type="entry name" value="Hsp33"/>
    <property type="match status" value="1"/>
</dbReference>
<accession>A0A7U9XV31</accession>
<comment type="subcellular location">
    <subcellularLocation>
        <location evidence="1">Cytoplasm</location>
    </subcellularLocation>
</comment>
<dbReference type="GO" id="GO:0051082">
    <property type="term" value="F:unfolded protein binding"/>
    <property type="evidence" value="ECO:0007669"/>
    <property type="project" value="UniProtKB-UniRule"/>
</dbReference>
<reference evidence="2" key="1">
    <citation type="submission" date="2021-01" db="EMBL/GenBank/DDBJ databases">
        <title>Draft genome sequence of Acholeplasmataceae bacterium strain Mahy22.</title>
        <authorList>
            <person name="Watanabe M."/>
            <person name="Kojima H."/>
            <person name="Fukui M."/>
        </authorList>
    </citation>
    <scope>NUCLEOTIDE SEQUENCE</scope>
    <source>
        <strain evidence="2">Mahy22</strain>
    </source>
</reference>
<dbReference type="InterPro" id="IPR000397">
    <property type="entry name" value="Heat_shock_Hsp33"/>
</dbReference>
<keyword evidence="1" id="KW-1015">Disulfide bond</keyword>
<organism evidence="2 3">
    <name type="scientific">Mariniplasma anaerobium</name>
    <dbReference type="NCBI Taxonomy" id="2735436"/>
    <lineage>
        <taxon>Bacteria</taxon>
        <taxon>Bacillati</taxon>
        <taxon>Mycoplasmatota</taxon>
        <taxon>Mollicutes</taxon>
        <taxon>Acholeplasmatales</taxon>
        <taxon>Acholeplasmataceae</taxon>
        <taxon>Mariniplasma</taxon>
    </lineage>
</organism>
<keyword evidence="1" id="KW-0862">Zinc</keyword>
<dbReference type="PIRSF" id="PIRSF005261">
    <property type="entry name" value="Heat_shock_Hsp33"/>
    <property type="match status" value="1"/>
</dbReference>
<feature type="disulfide bond" description="Redox-active" evidence="1">
    <location>
        <begin position="238"/>
        <end position="240"/>
    </location>
</feature>
<dbReference type="RefSeq" id="WP_176239156.1">
    <property type="nucleotide sequence ID" value="NZ_AP024412.1"/>
</dbReference>
<dbReference type="HAMAP" id="MF_00117">
    <property type="entry name" value="HslO"/>
    <property type="match status" value="1"/>
</dbReference>
<keyword evidence="1" id="KW-0963">Cytoplasm</keyword>
<name>A0A7U9XV31_9MOLU</name>
<keyword evidence="3" id="KW-1185">Reference proteome</keyword>
<keyword evidence="1" id="KW-0143">Chaperone</keyword>
<dbReference type="Proteomes" id="UP000620133">
    <property type="component" value="Chromosome"/>
</dbReference>
<dbReference type="NCBIfam" id="NF001033">
    <property type="entry name" value="PRK00114.1"/>
    <property type="match status" value="1"/>
</dbReference>